<feature type="chain" id="PRO_5041951622" description="Secreted protein" evidence="1">
    <location>
        <begin position="31"/>
        <end position="86"/>
    </location>
</feature>
<keyword evidence="3" id="KW-1185">Reference proteome</keyword>
<accession>A0AAD4QGJ6</accession>
<reference evidence="2" key="1">
    <citation type="journal article" date="2022" name="New Phytol.">
        <title>Evolutionary transition to the ectomycorrhizal habit in the genomes of a hyperdiverse lineage of mushroom-forming fungi.</title>
        <authorList>
            <person name="Looney B."/>
            <person name="Miyauchi S."/>
            <person name="Morin E."/>
            <person name="Drula E."/>
            <person name="Courty P.E."/>
            <person name="Kohler A."/>
            <person name="Kuo A."/>
            <person name="LaButti K."/>
            <person name="Pangilinan J."/>
            <person name="Lipzen A."/>
            <person name="Riley R."/>
            <person name="Andreopoulos W."/>
            <person name="He G."/>
            <person name="Johnson J."/>
            <person name="Nolan M."/>
            <person name="Tritt A."/>
            <person name="Barry K.W."/>
            <person name="Grigoriev I.V."/>
            <person name="Nagy L.G."/>
            <person name="Hibbett D."/>
            <person name="Henrissat B."/>
            <person name="Matheny P.B."/>
            <person name="Labbe J."/>
            <person name="Martin F.M."/>
        </authorList>
    </citation>
    <scope>NUCLEOTIDE SEQUENCE</scope>
    <source>
        <strain evidence="2">BPL690</strain>
    </source>
</reference>
<dbReference type="Proteomes" id="UP001203297">
    <property type="component" value="Unassembled WGS sequence"/>
</dbReference>
<protein>
    <recommendedName>
        <fullName evidence="4">Secreted protein</fullName>
    </recommendedName>
</protein>
<gene>
    <name evidence="2" type="ORF">B0F90DRAFT_1762035</name>
</gene>
<proteinExistence type="predicted"/>
<dbReference type="EMBL" id="WTXG01000093">
    <property type="protein sequence ID" value="KAI0293635.1"/>
    <property type="molecule type" value="Genomic_DNA"/>
</dbReference>
<feature type="signal peptide" evidence="1">
    <location>
        <begin position="1"/>
        <end position="30"/>
    </location>
</feature>
<evidence type="ECO:0000313" key="3">
    <source>
        <dbReference type="Proteomes" id="UP001203297"/>
    </source>
</evidence>
<evidence type="ECO:0000313" key="2">
    <source>
        <dbReference type="EMBL" id="KAI0293635.1"/>
    </source>
</evidence>
<name>A0AAD4QGJ6_9AGAM</name>
<comment type="caution">
    <text evidence="2">The sequence shown here is derived from an EMBL/GenBank/DDBJ whole genome shotgun (WGS) entry which is preliminary data.</text>
</comment>
<organism evidence="2 3">
    <name type="scientific">Multifurca ochricompacta</name>
    <dbReference type="NCBI Taxonomy" id="376703"/>
    <lineage>
        <taxon>Eukaryota</taxon>
        <taxon>Fungi</taxon>
        <taxon>Dikarya</taxon>
        <taxon>Basidiomycota</taxon>
        <taxon>Agaricomycotina</taxon>
        <taxon>Agaricomycetes</taxon>
        <taxon>Russulales</taxon>
        <taxon>Russulaceae</taxon>
        <taxon>Multifurca</taxon>
    </lineage>
</organism>
<dbReference type="AlphaFoldDB" id="A0AAD4QGJ6"/>
<evidence type="ECO:0000256" key="1">
    <source>
        <dbReference type="SAM" id="SignalP"/>
    </source>
</evidence>
<sequence length="86" mass="9501">MSAKRPTDGMLIKVFFLPLPLSFFTTPAIGRSGGKGNFEPTTVPSCRWVKMKRCQAERRALALPRALTAVKGLSGRENHKQEEPST</sequence>
<keyword evidence="1" id="KW-0732">Signal</keyword>
<evidence type="ECO:0008006" key="4">
    <source>
        <dbReference type="Google" id="ProtNLM"/>
    </source>
</evidence>